<feature type="region of interest" description="Disordered" evidence="1">
    <location>
        <begin position="201"/>
        <end position="224"/>
    </location>
</feature>
<protein>
    <submittedName>
        <fullName evidence="2">Uncharacterized protein</fullName>
    </submittedName>
</protein>
<evidence type="ECO:0000256" key="1">
    <source>
        <dbReference type="SAM" id="MobiDB-lite"/>
    </source>
</evidence>
<dbReference type="EMBL" id="CADCVZ010000002">
    <property type="protein sequence ID" value="CAA9489721.1"/>
    <property type="molecule type" value="Genomic_DNA"/>
</dbReference>
<dbReference type="SUPFAM" id="SSF48452">
    <property type="entry name" value="TPR-like"/>
    <property type="match status" value="1"/>
</dbReference>
<evidence type="ECO:0000313" key="2">
    <source>
        <dbReference type="EMBL" id="CAA9489721.1"/>
    </source>
</evidence>
<organism evidence="2">
    <name type="scientific">uncultured Sphingomonas sp</name>
    <dbReference type="NCBI Taxonomy" id="158754"/>
    <lineage>
        <taxon>Bacteria</taxon>
        <taxon>Pseudomonadati</taxon>
        <taxon>Pseudomonadota</taxon>
        <taxon>Alphaproteobacteria</taxon>
        <taxon>Sphingomonadales</taxon>
        <taxon>Sphingomonadaceae</taxon>
        <taxon>Sphingomonas</taxon>
        <taxon>environmental samples</taxon>
    </lineage>
</organism>
<proteinExistence type="predicted"/>
<dbReference type="Pfam" id="PF13428">
    <property type="entry name" value="TPR_14"/>
    <property type="match status" value="1"/>
</dbReference>
<gene>
    <name evidence="2" type="ORF">AVDCRST_MAG09-85</name>
</gene>
<dbReference type="InterPro" id="IPR011990">
    <property type="entry name" value="TPR-like_helical_dom_sf"/>
</dbReference>
<sequence length="224" mass="23694">MGWLILGGLVALTAAALWWLGHLRSAQAQLVLGALMIGGAGYALQGEPGLPGAPREAGRRAASLPLTEPRQAMLGRFNSSDRWLTIADSFASRGNTEDAVGVIRSGLRADPDDLGLWIGLGNALVDHAGMVTPASTLAYARARELAPRHPAPLFFEGLALARSGKRDEGLALWRRALALTPPGTSYRPMIEGGVAALAGRARRRSRSYPGPEPGSAFLRNRTSK</sequence>
<dbReference type="RefSeq" id="WP_366926170.1">
    <property type="nucleotide sequence ID" value="NZ_CADCVZ010000002.1"/>
</dbReference>
<name>A0A6J4S9M4_9SPHN</name>
<dbReference type="AlphaFoldDB" id="A0A6J4S9M4"/>
<accession>A0A6J4S9M4</accession>
<dbReference type="Gene3D" id="1.25.40.10">
    <property type="entry name" value="Tetratricopeptide repeat domain"/>
    <property type="match status" value="1"/>
</dbReference>
<reference evidence="2" key="1">
    <citation type="submission" date="2020-02" db="EMBL/GenBank/DDBJ databases">
        <authorList>
            <person name="Meier V. D."/>
        </authorList>
    </citation>
    <scope>NUCLEOTIDE SEQUENCE</scope>
    <source>
        <strain evidence="2">AVDCRST_MAG09</strain>
    </source>
</reference>